<evidence type="ECO:0000256" key="1">
    <source>
        <dbReference type="SAM" id="SignalP"/>
    </source>
</evidence>
<evidence type="ECO:0000259" key="2">
    <source>
        <dbReference type="Pfam" id="PF03781"/>
    </source>
</evidence>
<dbReference type="AlphaFoldDB" id="A0A6M0IIY8"/>
<dbReference type="Pfam" id="PF03781">
    <property type="entry name" value="FGE-sulfatase"/>
    <property type="match status" value="1"/>
</dbReference>
<dbReference type="SUPFAM" id="SSF50939">
    <property type="entry name" value="Sialidases"/>
    <property type="match status" value="1"/>
</dbReference>
<protein>
    <submittedName>
        <fullName evidence="4">SUMF1/EgtB/PvdO family nonheme iron enzyme</fullName>
    </submittedName>
</protein>
<feature type="domain" description="Sulfatase-modifying factor enzyme-like" evidence="2">
    <location>
        <begin position="26"/>
        <end position="247"/>
    </location>
</feature>
<evidence type="ECO:0000313" key="4">
    <source>
        <dbReference type="EMBL" id="NEU68250.1"/>
    </source>
</evidence>
<dbReference type="InterPro" id="IPR051043">
    <property type="entry name" value="Sulfatase_Mod_Factor_Kinase"/>
</dbReference>
<feature type="chain" id="PRO_5027110080" evidence="1">
    <location>
        <begin position="20"/>
        <end position="677"/>
    </location>
</feature>
<feature type="signal peptide" evidence="1">
    <location>
        <begin position="1"/>
        <end position="19"/>
    </location>
</feature>
<evidence type="ECO:0000259" key="3">
    <source>
        <dbReference type="Pfam" id="PF13088"/>
    </source>
</evidence>
<dbReference type="InterPro" id="IPR036278">
    <property type="entry name" value="Sialidase_sf"/>
</dbReference>
<dbReference type="PANTHER" id="PTHR23150">
    <property type="entry name" value="SULFATASE MODIFYING FACTOR 1, 2"/>
    <property type="match status" value="1"/>
</dbReference>
<dbReference type="Pfam" id="PF13088">
    <property type="entry name" value="BNR_2"/>
    <property type="match status" value="1"/>
</dbReference>
<dbReference type="InterPro" id="IPR011040">
    <property type="entry name" value="Sialidase"/>
</dbReference>
<dbReference type="InterPro" id="IPR005532">
    <property type="entry name" value="SUMF_dom"/>
</dbReference>
<name>A0A6M0IIY8_9BACT</name>
<dbReference type="InterPro" id="IPR042095">
    <property type="entry name" value="SUMF_sf"/>
</dbReference>
<dbReference type="CDD" id="cd15482">
    <property type="entry name" value="Sialidase_non-viral"/>
    <property type="match status" value="1"/>
</dbReference>
<dbReference type="PANTHER" id="PTHR23150:SF19">
    <property type="entry name" value="FORMYLGLYCINE-GENERATING ENZYME"/>
    <property type="match status" value="1"/>
</dbReference>
<gene>
    <name evidence="4" type="ORF">GK091_15265</name>
</gene>
<dbReference type="GO" id="GO:0120147">
    <property type="term" value="F:formylglycine-generating oxidase activity"/>
    <property type="evidence" value="ECO:0007669"/>
    <property type="project" value="TreeGrafter"/>
</dbReference>
<keyword evidence="1" id="KW-0732">Signal</keyword>
<keyword evidence="5" id="KW-1185">Reference proteome</keyword>
<comment type="caution">
    <text evidence="4">The sequence shown here is derived from an EMBL/GenBank/DDBJ whole genome shotgun (WGS) entry which is preliminary data.</text>
</comment>
<reference evidence="4 5" key="1">
    <citation type="submission" date="2020-02" db="EMBL/GenBank/DDBJ databases">
        <title>Draft genome sequence of two Spirosoma agri KCTC 52727 and Spirosoma terrae KCTC 52035.</title>
        <authorList>
            <person name="Rojas J."/>
            <person name="Ambika Manirajan B."/>
            <person name="Ratering S."/>
            <person name="Suarez C."/>
            <person name="Schnell S."/>
        </authorList>
    </citation>
    <scope>NUCLEOTIDE SEQUENCE [LARGE SCALE GENOMIC DNA]</scope>
    <source>
        <strain evidence="4 5">KCTC 52727</strain>
    </source>
</reference>
<accession>A0A6M0IIY8</accession>
<sequence length="677" mass="74888">MIRPLLFLSLIAHSVFGQSANSVGIQLVPIPAGTFYMGSERDGEDADEQPIHRVTISKPFRMAATEVTNAQYEAFDPAHKTLRGKMGFSKADDEAVVFVTYDQAVAFCTWLTRKEGKPYRLPTEAEWEYACRARTLSDFSTGNRLPAVYQKSQKTDRDPVVVSLQVGQSPANAFGLYDMHGNVEEWCSDWYGPYRAGEQTDPVGRVSGLYRVTRGGSHGTPIRYLRSANRLAMIPNDNSWLVGFRIIQADAPVSSPLPPNPVPAVMQRVVQKPASWQPVASTKPIFLDPIRYVRKPDCAGGVPYFSHNHCPAITWCPNGDLLVAWFSTDEESGREMTILASRLRSGNQVWDEPSEFFKVPDRNMTGTSLLHDGNGTIYHLNGLETDGDWQNLAMTVRESHDNGATWSAPRLADPEHTKRNQVIAGLIQTREGWLVQPGDADPGPTGGTAIHISKDKGKTWNNPYTDPQKPRFRNGAMGGLIAGIHAGVVQLKDGSLMALGRKDDLPGPDSIGPRMPMSVSTDMGKTWTYQASDFPPVWSGQRLVLYRLNEGPLLLISFTHHPDEASDATNGMLFTDASGKTSRRYGMYAALSYDEGKTWPVKKLLTDGKYRYLNGGAWTGAFEMDATHAEPKGYLAITQTPDNLIHLVSSSQHYRFNLTWLKQLPAASQPSINSTRK</sequence>
<dbReference type="InterPro" id="IPR016187">
    <property type="entry name" value="CTDL_fold"/>
</dbReference>
<dbReference type="RefSeq" id="WP_164039908.1">
    <property type="nucleotide sequence ID" value="NZ_JAAGNZ010000001.1"/>
</dbReference>
<dbReference type="Proteomes" id="UP000477386">
    <property type="component" value="Unassembled WGS sequence"/>
</dbReference>
<feature type="domain" description="Sialidase" evidence="3">
    <location>
        <begin position="319"/>
        <end position="614"/>
    </location>
</feature>
<dbReference type="SUPFAM" id="SSF56436">
    <property type="entry name" value="C-type lectin-like"/>
    <property type="match status" value="1"/>
</dbReference>
<dbReference type="Gene3D" id="3.90.1580.10">
    <property type="entry name" value="paralog of FGE (formylglycine-generating enzyme)"/>
    <property type="match status" value="1"/>
</dbReference>
<proteinExistence type="predicted"/>
<organism evidence="4 5">
    <name type="scientific">Spirosoma agri</name>
    <dbReference type="NCBI Taxonomy" id="1987381"/>
    <lineage>
        <taxon>Bacteria</taxon>
        <taxon>Pseudomonadati</taxon>
        <taxon>Bacteroidota</taxon>
        <taxon>Cytophagia</taxon>
        <taxon>Cytophagales</taxon>
        <taxon>Cytophagaceae</taxon>
        <taxon>Spirosoma</taxon>
    </lineage>
</organism>
<evidence type="ECO:0000313" key="5">
    <source>
        <dbReference type="Proteomes" id="UP000477386"/>
    </source>
</evidence>
<dbReference type="Gene3D" id="2.120.10.10">
    <property type="match status" value="1"/>
</dbReference>
<dbReference type="EMBL" id="JAAGNZ010000001">
    <property type="protein sequence ID" value="NEU68250.1"/>
    <property type="molecule type" value="Genomic_DNA"/>
</dbReference>